<evidence type="ECO:0000313" key="2">
    <source>
        <dbReference type="EMBL" id="SIR86510.1"/>
    </source>
</evidence>
<dbReference type="EMBL" id="FTNT01000003">
    <property type="protein sequence ID" value="SIR86510.1"/>
    <property type="molecule type" value="Genomic_DNA"/>
</dbReference>
<keyword evidence="1" id="KW-0812">Transmembrane</keyword>
<proteinExistence type="predicted"/>
<accession>A0A1N7EEL8</accession>
<dbReference type="RefSeq" id="WP_076477632.1">
    <property type="nucleotide sequence ID" value="NZ_FTNT01000003.1"/>
</dbReference>
<dbReference type="AlphaFoldDB" id="A0A1N7EEL8"/>
<keyword evidence="1" id="KW-1133">Transmembrane helix</keyword>
<keyword evidence="1" id="KW-0472">Membrane</keyword>
<dbReference type="OrthoDB" id="4378470at2"/>
<evidence type="ECO:0000313" key="3">
    <source>
        <dbReference type="Proteomes" id="UP000186218"/>
    </source>
</evidence>
<gene>
    <name evidence="2" type="ORF">SAMN05445060_1226</name>
</gene>
<sequence>MSGTAVMVVVVVVAVFVLVGAATFAVAANRRIRRFARSNEIIPGLPGNAPADWARSPEPEAVLHRRIRYALDEIRQNPGIVPNDRLRVARDELERAAVRLDDALIASSTLPADHRIERRETLETAVDEVEKLPGIAYTGTVGEALTAFATATDRINSLA</sequence>
<dbReference type="Proteomes" id="UP000186218">
    <property type="component" value="Unassembled WGS sequence"/>
</dbReference>
<evidence type="ECO:0000256" key="1">
    <source>
        <dbReference type="SAM" id="Phobius"/>
    </source>
</evidence>
<organism evidence="2 3">
    <name type="scientific">Williamsia sterculiae</name>
    <dbReference type="NCBI Taxonomy" id="1344003"/>
    <lineage>
        <taxon>Bacteria</taxon>
        <taxon>Bacillati</taxon>
        <taxon>Actinomycetota</taxon>
        <taxon>Actinomycetes</taxon>
        <taxon>Mycobacteriales</taxon>
        <taxon>Nocardiaceae</taxon>
        <taxon>Williamsia</taxon>
    </lineage>
</organism>
<protein>
    <submittedName>
        <fullName evidence="2">Uncharacterized protein</fullName>
    </submittedName>
</protein>
<feature type="transmembrane region" description="Helical" evidence="1">
    <location>
        <begin position="6"/>
        <end position="28"/>
    </location>
</feature>
<reference evidence="2 3" key="1">
    <citation type="submission" date="2017-01" db="EMBL/GenBank/DDBJ databases">
        <authorList>
            <person name="Mah S.A."/>
            <person name="Swanson W.J."/>
            <person name="Moy G.W."/>
            <person name="Vacquier V.D."/>
        </authorList>
    </citation>
    <scope>NUCLEOTIDE SEQUENCE [LARGE SCALE GENOMIC DNA]</scope>
    <source>
        <strain evidence="2 3">CPCC 203464</strain>
    </source>
</reference>
<name>A0A1N7EEL8_9NOCA</name>
<keyword evidence="3" id="KW-1185">Reference proteome</keyword>